<keyword evidence="5" id="KW-1185">Reference proteome</keyword>
<dbReference type="AlphaFoldDB" id="A0A517YN20"/>
<dbReference type="EMBL" id="CP036274">
    <property type="protein sequence ID" value="QDU31619.1"/>
    <property type="molecule type" value="Genomic_DNA"/>
</dbReference>
<evidence type="ECO:0000313" key="4">
    <source>
        <dbReference type="EMBL" id="QDU31619.1"/>
    </source>
</evidence>
<dbReference type="KEGG" id="aagg:ETAA8_67790"/>
<feature type="compositionally biased region" description="Acidic residues" evidence="3">
    <location>
        <begin position="199"/>
        <end position="208"/>
    </location>
</feature>
<feature type="region of interest" description="Disordered" evidence="3">
    <location>
        <begin position="381"/>
        <end position="438"/>
    </location>
</feature>
<keyword evidence="1" id="KW-0805">Transcription regulation</keyword>
<reference evidence="4 5" key="1">
    <citation type="submission" date="2019-02" db="EMBL/GenBank/DDBJ databases">
        <title>Deep-cultivation of Planctomycetes and their phenomic and genomic characterization uncovers novel biology.</title>
        <authorList>
            <person name="Wiegand S."/>
            <person name="Jogler M."/>
            <person name="Boedeker C."/>
            <person name="Pinto D."/>
            <person name="Vollmers J."/>
            <person name="Rivas-Marin E."/>
            <person name="Kohn T."/>
            <person name="Peeters S.H."/>
            <person name="Heuer A."/>
            <person name="Rast P."/>
            <person name="Oberbeckmann S."/>
            <person name="Bunk B."/>
            <person name="Jeske O."/>
            <person name="Meyerdierks A."/>
            <person name="Storesund J.E."/>
            <person name="Kallscheuer N."/>
            <person name="Luecker S."/>
            <person name="Lage O.M."/>
            <person name="Pohl T."/>
            <person name="Merkel B.J."/>
            <person name="Hornburger P."/>
            <person name="Mueller R.-W."/>
            <person name="Bruemmer F."/>
            <person name="Labrenz M."/>
            <person name="Spormann A.M."/>
            <person name="Op den Camp H."/>
            <person name="Overmann J."/>
            <person name="Amann R."/>
            <person name="Jetten M.S.M."/>
            <person name="Mascher T."/>
            <person name="Medema M.H."/>
            <person name="Devos D.P."/>
            <person name="Kaster A.-K."/>
            <person name="Ovreas L."/>
            <person name="Rohde M."/>
            <person name="Galperin M.Y."/>
            <person name="Jogler C."/>
        </authorList>
    </citation>
    <scope>NUCLEOTIDE SEQUENCE [LARGE SCALE GENOMIC DNA]</scope>
    <source>
        <strain evidence="4 5">ETA_A8</strain>
    </source>
</reference>
<sequence>MSRKLRISAQDIEIFKLVRVEGRKQKDVAISFQLTPSAICKIVQKMEQWQGSLVPHITRKTAEFRELSREQRLYNCVRLRRRQLQMMYEDSMEAWRESRKPLVSAKVVKRNGVIEREESWSRQCRGNPSMLREAREISRELAELDGLKRDGTVDLSCEGRLFEPAALTKEEMIAELRAEVELSLRELAKWEGAGKEGESGSEGEGEKEEENKLEGRSQNAEVKTEEEFWKLKMESFGIQEEVIVAEVVEESVDKSVASHVETIEDSGNFQTSIPALVSVPVSPSPSLPLSPSSPASSTPKLEIPQNLTAEGRSRLAQQLSLSYKLQHAPELLEPHERPAELPVQSQGAPTQPAQPVKKSKLHVNQHGRIFRDVGGYLMPIPGMWVEPEKPWKREERERAEEREKAERRMQNEGERGDCERRKGRAQCGPSPRSTEARE</sequence>
<gene>
    <name evidence="4" type="ORF">ETAA8_67790</name>
</gene>
<proteinExistence type="predicted"/>
<organism evidence="4 5">
    <name type="scientific">Anatilimnocola aggregata</name>
    <dbReference type="NCBI Taxonomy" id="2528021"/>
    <lineage>
        <taxon>Bacteria</taxon>
        <taxon>Pseudomonadati</taxon>
        <taxon>Planctomycetota</taxon>
        <taxon>Planctomycetia</taxon>
        <taxon>Pirellulales</taxon>
        <taxon>Pirellulaceae</taxon>
        <taxon>Anatilimnocola</taxon>
    </lineage>
</organism>
<protein>
    <submittedName>
        <fullName evidence="4">Uncharacterized protein</fullName>
    </submittedName>
</protein>
<name>A0A517YN20_9BACT</name>
<feature type="region of interest" description="Disordered" evidence="3">
    <location>
        <begin position="280"/>
        <end position="301"/>
    </location>
</feature>
<feature type="compositionally biased region" description="Basic and acidic residues" evidence="3">
    <location>
        <begin position="386"/>
        <end position="420"/>
    </location>
</feature>
<evidence type="ECO:0000256" key="1">
    <source>
        <dbReference type="ARBA" id="ARBA00023015"/>
    </source>
</evidence>
<dbReference type="Proteomes" id="UP000315017">
    <property type="component" value="Chromosome"/>
</dbReference>
<feature type="region of interest" description="Disordered" evidence="3">
    <location>
        <begin position="339"/>
        <end position="364"/>
    </location>
</feature>
<feature type="compositionally biased region" description="Polar residues" evidence="3">
    <location>
        <begin position="343"/>
        <end position="353"/>
    </location>
</feature>
<feature type="region of interest" description="Disordered" evidence="3">
    <location>
        <begin position="191"/>
        <end position="220"/>
    </location>
</feature>
<keyword evidence="2" id="KW-0804">Transcription</keyword>
<evidence type="ECO:0000256" key="2">
    <source>
        <dbReference type="ARBA" id="ARBA00023163"/>
    </source>
</evidence>
<evidence type="ECO:0000256" key="3">
    <source>
        <dbReference type="SAM" id="MobiDB-lite"/>
    </source>
</evidence>
<dbReference type="RefSeq" id="WP_145099046.1">
    <property type="nucleotide sequence ID" value="NZ_CP036274.1"/>
</dbReference>
<dbReference type="InterPro" id="IPR053721">
    <property type="entry name" value="Fimbrial_Adhesin_Reg"/>
</dbReference>
<evidence type="ECO:0000313" key="5">
    <source>
        <dbReference type="Proteomes" id="UP000315017"/>
    </source>
</evidence>
<dbReference type="Gene3D" id="1.10.10.2690">
    <property type="match status" value="1"/>
</dbReference>
<accession>A0A517YN20</accession>